<dbReference type="GO" id="GO:0046872">
    <property type="term" value="F:metal ion binding"/>
    <property type="evidence" value="ECO:0007669"/>
    <property type="project" value="UniProtKB-KW"/>
</dbReference>
<evidence type="ECO:0000256" key="2">
    <source>
        <dbReference type="ARBA" id="ARBA00022801"/>
    </source>
</evidence>
<dbReference type="CDD" id="cd09988">
    <property type="entry name" value="Formimidoylglutamase"/>
    <property type="match status" value="1"/>
</dbReference>
<dbReference type="Pfam" id="PF00491">
    <property type="entry name" value="Arginase"/>
    <property type="match status" value="1"/>
</dbReference>
<comment type="caution">
    <text evidence="3">The sequence shown here is derived from an EMBL/GenBank/DDBJ whole genome shotgun (WGS) entry which is preliminary data.</text>
</comment>
<evidence type="ECO:0000313" key="3">
    <source>
        <dbReference type="EMBL" id="MPM06059.1"/>
    </source>
</evidence>
<organism evidence="3">
    <name type="scientific">bioreactor metagenome</name>
    <dbReference type="NCBI Taxonomy" id="1076179"/>
    <lineage>
        <taxon>unclassified sequences</taxon>
        <taxon>metagenomes</taxon>
        <taxon>ecological metagenomes</taxon>
    </lineage>
</organism>
<name>A0A644WQT6_9ZZZZ</name>
<dbReference type="PROSITE" id="PS51409">
    <property type="entry name" value="ARGINASE_2"/>
    <property type="match status" value="1"/>
</dbReference>
<dbReference type="PANTHER" id="PTHR11358">
    <property type="entry name" value="ARGINASE/AGMATINASE"/>
    <property type="match status" value="1"/>
</dbReference>
<dbReference type="EMBL" id="VSSQ01001193">
    <property type="protein sequence ID" value="MPM06059.1"/>
    <property type="molecule type" value="Genomic_DNA"/>
</dbReference>
<keyword evidence="1" id="KW-0479">Metal-binding</keyword>
<dbReference type="InterPro" id="IPR006035">
    <property type="entry name" value="Ureohydrolase"/>
</dbReference>
<accession>A0A644WQT6</accession>
<dbReference type="SUPFAM" id="SSF52768">
    <property type="entry name" value="Arginase/deacetylase"/>
    <property type="match status" value="1"/>
</dbReference>
<dbReference type="GO" id="GO:0050415">
    <property type="term" value="F:formimidoylglutamase activity"/>
    <property type="evidence" value="ECO:0007669"/>
    <property type="project" value="UniProtKB-EC"/>
</dbReference>
<keyword evidence="2 3" id="KW-0378">Hydrolase</keyword>
<dbReference type="EC" id="3.5.3.8" evidence="3"/>
<reference evidence="3" key="1">
    <citation type="submission" date="2019-08" db="EMBL/GenBank/DDBJ databases">
        <authorList>
            <person name="Kucharzyk K."/>
            <person name="Murdoch R.W."/>
            <person name="Higgins S."/>
            <person name="Loffler F."/>
        </authorList>
    </citation>
    <scope>NUCLEOTIDE SEQUENCE</scope>
</reference>
<dbReference type="InterPro" id="IPR023696">
    <property type="entry name" value="Ureohydrolase_dom_sf"/>
</dbReference>
<protein>
    <submittedName>
        <fullName evidence="3">Formimidoylglutamase</fullName>
        <ecNumber evidence="3">3.5.3.8</ecNumber>
    </submittedName>
</protein>
<gene>
    <name evidence="3" type="primary">hutG_5</name>
    <name evidence="3" type="ORF">SDC9_52354</name>
</gene>
<proteinExistence type="predicted"/>
<dbReference type="GO" id="GO:0033389">
    <property type="term" value="P:putrescine biosynthetic process from arginine, via agmatine"/>
    <property type="evidence" value="ECO:0007669"/>
    <property type="project" value="TreeGrafter"/>
</dbReference>
<sequence>MEELQLYFDPVDISLFPDNFRQGQIGAGVVFHLEDSFPDPETIQIAIFGVPENRASAGDRDASFAADAIRPFFYTLQNHFQNVTIADLGNLKTGMNPEDTYEAVSEVVSQLLHFNVVPVILGGSQDLTYANYLAYEKRNRIINILSVDSRFDIGKSEEAFNNESWLNRIIFRDPNFLFNFSNLGYQTYFVEQEAVSLMKKLFFDANRLGMAKAELTETEPLIRNADLISFDMSAIRMSDCPAASFPSANGFNGEDACQIMRYAGLSEKLSSIGLYELCPANDRDGLSARLAAQMIWYFLDGFAGRKGDDPHMNKTALMKYIVSMHETQSDISFYRSPVSDRWWMEVPCPKNLFSKFERHYMVPCSYRDYEEAMQENLPDRWWQTFQKFM</sequence>
<dbReference type="PANTHER" id="PTHR11358:SF26">
    <property type="entry name" value="GUANIDINO ACID HYDROLASE, MITOCHONDRIAL"/>
    <property type="match status" value="1"/>
</dbReference>
<evidence type="ECO:0000256" key="1">
    <source>
        <dbReference type="ARBA" id="ARBA00022723"/>
    </source>
</evidence>
<dbReference type="Gene3D" id="3.40.800.10">
    <property type="entry name" value="Ureohydrolase domain"/>
    <property type="match status" value="1"/>
</dbReference>
<dbReference type="GO" id="GO:0008783">
    <property type="term" value="F:agmatinase activity"/>
    <property type="evidence" value="ECO:0007669"/>
    <property type="project" value="TreeGrafter"/>
</dbReference>
<dbReference type="AlphaFoldDB" id="A0A644WQT6"/>